<dbReference type="PANTHER" id="PTHR43201:SF8">
    <property type="entry name" value="ACYL-COA SYNTHETASE FAMILY MEMBER 3"/>
    <property type="match status" value="1"/>
</dbReference>
<dbReference type="PANTHER" id="PTHR43201">
    <property type="entry name" value="ACYL-COA SYNTHETASE"/>
    <property type="match status" value="1"/>
</dbReference>
<dbReference type="InterPro" id="IPR042099">
    <property type="entry name" value="ANL_N_sf"/>
</dbReference>
<dbReference type="InterPro" id="IPR000873">
    <property type="entry name" value="AMP-dep_synth/lig_dom"/>
</dbReference>
<dbReference type="Proteomes" id="UP000076871">
    <property type="component" value="Unassembled WGS sequence"/>
</dbReference>
<evidence type="ECO:0000313" key="3">
    <source>
        <dbReference type="EMBL" id="KZT05761.1"/>
    </source>
</evidence>
<protein>
    <submittedName>
        <fullName evidence="3">Putative amp-CoA ligase</fullName>
    </submittedName>
</protein>
<comment type="similarity">
    <text evidence="1">Belongs to the ATP-dependent AMP-binding enzyme family.</text>
</comment>
<dbReference type="SUPFAM" id="SSF56801">
    <property type="entry name" value="Acetyl-CoA synthetase-like"/>
    <property type="match status" value="1"/>
</dbReference>
<proteinExistence type="inferred from homology"/>
<dbReference type="AlphaFoldDB" id="A0A165DWA8"/>
<dbReference type="EMBL" id="KV427628">
    <property type="protein sequence ID" value="KZT05761.1"/>
    <property type="molecule type" value="Genomic_DNA"/>
</dbReference>
<feature type="domain" description="AMP-dependent synthetase/ligase" evidence="2">
    <location>
        <begin position="138"/>
        <end position="325"/>
    </location>
</feature>
<accession>A0A165DWA8</accession>
<dbReference type="GeneID" id="63823490"/>
<dbReference type="GO" id="GO:0006631">
    <property type="term" value="P:fatty acid metabolic process"/>
    <property type="evidence" value="ECO:0007669"/>
    <property type="project" value="TreeGrafter"/>
</dbReference>
<dbReference type="OrthoDB" id="429813at2759"/>
<dbReference type="Pfam" id="PF00501">
    <property type="entry name" value="AMP-binding"/>
    <property type="match status" value="1"/>
</dbReference>
<dbReference type="Pfam" id="PF23562">
    <property type="entry name" value="AMP-binding_C_3"/>
    <property type="match status" value="1"/>
</dbReference>
<organism evidence="3 4">
    <name type="scientific">Laetiporus sulphureus 93-53</name>
    <dbReference type="NCBI Taxonomy" id="1314785"/>
    <lineage>
        <taxon>Eukaryota</taxon>
        <taxon>Fungi</taxon>
        <taxon>Dikarya</taxon>
        <taxon>Basidiomycota</taxon>
        <taxon>Agaricomycotina</taxon>
        <taxon>Agaricomycetes</taxon>
        <taxon>Polyporales</taxon>
        <taxon>Laetiporus</taxon>
    </lineage>
</organism>
<gene>
    <name evidence="3" type="ORF">LAESUDRAFT_701685</name>
</gene>
<evidence type="ECO:0000313" key="4">
    <source>
        <dbReference type="Proteomes" id="UP000076871"/>
    </source>
</evidence>
<evidence type="ECO:0000256" key="1">
    <source>
        <dbReference type="ARBA" id="ARBA00006432"/>
    </source>
</evidence>
<dbReference type="InParanoid" id="A0A165DWA8"/>
<dbReference type="GO" id="GO:0031956">
    <property type="term" value="F:medium-chain fatty acid-CoA ligase activity"/>
    <property type="evidence" value="ECO:0007669"/>
    <property type="project" value="TreeGrafter"/>
</dbReference>
<dbReference type="RefSeq" id="XP_040763501.1">
    <property type="nucleotide sequence ID" value="XM_040906461.1"/>
</dbReference>
<keyword evidence="3" id="KW-0436">Ligase</keyword>
<sequence>MSTDHFLAKVLPTLRGRAAAPFFRNYLGPGMEWGCITYESFAADVKAAISHWKGVLSGFVQPSSVVGLWLTGVKYEDILNILGVSASGHIPQLFSVLHANQDVVSDLLAMSNAEGLIVDARFAKAASSMKVPTFRALTLEEARKIEDAQSVELAMVSKADTAVIVHSSGTTSGAPKLIPTTHGLLHACLDFKYPSCLKQGSFDGPDTTNLLGSLAHVGSFQTVIRMAYHGDIIVQPSSPTFSTDELLAMVKKCGLNRIATYAPFLVQHIRRAKQDMDVLETLKGLRQILHTGVALNREEEKWAYEQRLPMTVMYGTTETAPLLISRLGGPPMMRLVSQCSARFIPFAGVTDKSSESHKALFEVVLPPDALDSPHISLFGEDGLYHTGDLLEEPEEGFYVHRGRTGDWIRMREGFIDSKSVEDHVRKTCSDLVHDVVVIAEGRPGPALLVESIRPNLSERERKQVAEEIVKRSKEFNARVFKEEQINNPGRILVLDKGQLPRTKEKGNIRRNAAQDLFAQEIDAMYTEQ</sequence>
<name>A0A165DWA8_9APHY</name>
<keyword evidence="4" id="KW-1185">Reference proteome</keyword>
<reference evidence="3 4" key="1">
    <citation type="journal article" date="2016" name="Mol. Biol. Evol.">
        <title>Comparative Genomics of Early-Diverging Mushroom-Forming Fungi Provides Insights into the Origins of Lignocellulose Decay Capabilities.</title>
        <authorList>
            <person name="Nagy L.G."/>
            <person name="Riley R."/>
            <person name="Tritt A."/>
            <person name="Adam C."/>
            <person name="Daum C."/>
            <person name="Floudas D."/>
            <person name="Sun H."/>
            <person name="Yadav J.S."/>
            <person name="Pangilinan J."/>
            <person name="Larsson K.H."/>
            <person name="Matsuura K."/>
            <person name="Barry K."/>
            <person name="Labutti K."/>
            <person name="Kuo R."/>
            <person name="Ohm R.A."/>
            <person name="Bhattacharya S.S."/>
            <person name="Shirouzu T."/>
            <person name="Yoshinaga Y."/>
            <person name="Martin F.M."/>
            <person name="Grigoriev I.V."/>
            <person name="Hibbett D.S."/>
        </authorList>
    </citation>
    <scope>NUCLEOTIDE SEQUENCE [LARGE SCALE GENOMIC DNA]</scope>
    <source>
        <strain evidence="3 4">93-53</strain>
    </source>
</reference>
<evidence type="ECO:0000259" key="2">
    <source>
        <dbReference type="Pfam" id="PF00501"/>
    </source>
</evidence>
<dbReference type="STRING" id="1314785.A0A165DWA8"/>
<dbReference type="Gene3D" id="3.40.50.12780">
    <property type="entry name" value="N-terminal domain of ligase-like"/>
    <property type="match status" value="1"/>
</dbReference>